<protein>
    <submittedName>
        <fullName evidence="2">Uncharacterized protein</fullName>
    </submittedName>
</protein>
<sequence length="171" mass="19053">MSPYILWIICVFFGQLSDALLCYRNGLPFCCSGYKKNETSGQCDKCVPGYAGPNCAYSCDYPTYGEDCLRECSCSVDLCDFSSGCKVTNKPALSTKIFTSQTMKTNSVGYRNAENATTDLDSSHTTTTRSNVMDFVINCWNSQSKNCLIVFIIHHHNIVQVEGLKMKITHK</sequence>
<evidence type="ECO:0000256" key="1">
    <source>
        <dbReference type="SAM" id="SignalP"/>
    </source>
</evidence>
<dbReference type="AlphaFoldDB" id="A0A8W8J5K8"/>
<dbReference type="Proteomes" id="UP000005408">
    <property type="component" value="Unassembled WGS sequence"/>
</dbReference>
<keyword evidence="3" id="KW-1185">Reference proteome</keyword>
<reference evidence="2" key="1">
    <citation type="submission" date="2022-08" db="UniProtKB">
        <authorList>
            <consortium name="EnsemblMetazoa"/>
        </authorList>
    </citation>
    <scope>IDENTIFICATION</scope>
    <source>
        <strain evidence="2">05x7-T-G4-1.051#20</strain>
    </source>
</reference>
<keyword evidence="1" id="KW-0732">Signal</keyword>
<dbReference type="EnsemblMetazoa" id="G16833.1">
    <property type="protein sequence ID" value="G16833.1:cds"/>
    <property type="gene ID" value="G16833"/>
</dbReference>
<name>A0A8W8J5K8_MAGGI</name>
<feature type="signal peptide" evidence="1">
    <location>
        <begin position="1"/>
        <end position="19"/>
    </location>
</feature>
<accession>A0A8W8J5K8</accession>
<organism evidence="2 3">
    <name type="scientific">Magallana gigas</name>
    <name type="common">Pacific oyster</name>
    <name type="synonym">Crassostrea gigas</name>
    <dbReference type="NCBI Taxonomy" id="29159"/>
    <lineage>
        <taxon>Eukaryota</taxon>
        <taxon>Metazoa</taxon>
        <taxon>Spiralia</taxon>
        <taxon>Lophotrochozoa</taxon>
        <taxon>Mollusca</taxon>
        <taxon>Bivalvia</taxon>
        <taxon>Autobranchia</taxon>
        <taxon>Pteriomorphia</taxon>
        <taxon>Ostreida</taxon>
        <taxon>Ostreoidea</taxon>
        <taxon>Ostreidae</taxon>
        <taxon>Magallana</taxon>
    </lineage>
</organism>
<evidence type="ECO:0000313" key="3">
    <source>
        <dbReference type="Proteomes" id="UP000005408"/>
    </source>
</evidence>
<dbReference type="Gene3D" id="2.170.300.10">
    <property type="entry name" value="Tie2 ligand-binding domain superfamily"/>
    <property type="match status" value="1"/>
</dbReference>
<evidence type="ECO:0000313" key="2">
    <source>
        <dbReference type="EnsemblMetazoa" id="G16833.1:cds"/>
    </source>
</evidence>
<feature type="chain" id="PRO_5036442612" evidence="1">
    <location>
        <begin position="20"/>
        <end position="171"/>
    </location>
</feature>
<proteinExistence type="predicted"/>